<name>A0A4R1Y5P5_ACICA</name>
<dbReference type="EMBL" id="SLVJ01000001">
    <property type="protein sequence ID" value="TCM71011.1"/>
    <property type="molecule type" value="Genomic_DNA"/>
</dbReference>
<keyword evidence="4" id="KW-1185">Reference proteome</keyword>
<evidence type="ECO:0000313" key="3">
    <source>
        <dbReference type="EMBL" id="TCM71011.1"/>
    </source>
</evidence>
<dbReference type="PANTHER" id="PTHR30373:SF8">
    <property type="entry name" value="BLL7265 PROTEIN"/>
    <property type="match status" value="1"/>
</dbReference>
<dbReference type="InterPro" id="IPR007621">
    <property type="entry name" value="TPM_dom"/>
</dbReference>
<reference evidence="3 4" key="1">
    <citation type="submission" date="2019-03" db="EMBL/GenBank/DDBJ databases">
        <title>Genomic analyses of the natural microbiome of Caenorhabditis elegans.</title>
        <authorList>
            <person name="Samuel B."/>
        </authorList>
    </citation>
    <scope>NUCLEOTIDE SEQUENCE [LARGE SCALE GENOMIC DNA]</scope>
    <source>
        <strain evidence="3 4">JUb89</strain>
    </source>
</reference>
<dbReference type="OrthoDB" id="5683663at2"/>
<accession>A0A4R1Y5P5</accession>
<proteinExistence type="predicted"/>
<evidence type="ECO:0000259" key="2">
    <source>
        <dbReference type="Pfam" id="PF04536"/>
    </source>
</evidence>
<dbReference type="Pfam" id="PF04536">
    <property type="entry name" value="TPM_phosphatase"/>
    <property type="match status" value="1"/>
</dbReference>
<dbReference type="Gene3D" id="3.10.310.50">
    <property type="match status" value="1"/>
</dbReference>
<sequence length="201" mass="23059">MVTQTETTKIVTTPKLQDHVEPSLKRWLKHFLYLPMTKRYFTQQDQNTIASAVSLAEQGHVGEIQVVIEGHIPCSTAYRMDSRLRAEQLFAELGVWDTEFNSGVLLYLNLCDQSVEIVIDRGLKKLTSQQSWDELCTQMIAQLKNKHYCQAVCEVVAEIGNIFKAFDQHPSIQHLNSQHPDIQNQNNQNNNELPDRPLIID</sequence>
<dbReference type="PANTHER" id="PTHR30373">
    <property type="entry name" value="UPF0603 PROTEIN YGCG"/>
    <property type="match status" value="1"/>
</dbReference>
<feature type="domain" description="TPM" evidence="2">
    <location>
        <begin position="40"/>
        <end position="160"/>
    </location>
</feature>
<dbReference type="AlphaFoldDB" id="A0A4R1Y5P5"/>
<evidence type="ECO:0000313" key="4">
    <source>
        <dbReference type="Proteomes" id="UP000294963"/>
    </source>
</evidence>
<comment type="caution">
    <text evidence="3">The sequence shown here is derived from an EMBL/GenBank/DDBJ whole genome shotgun (WGS) entry which is preliminary data.</text>
</comment>
<dbReference type="Proteomes" id="UP000294963">
    <property type="component" value="Unassembled WGS sequence"/>
</dbReference>
<evidence type="ECO:0000256" key="1">
    <source>
        <dbReference type="SAM" id="MobiDB-lite"/>
    </source>
</evidence>
<feature type="region of interest" description="Disordered" evidence="1">
    <location>
        <begin position="174"/>
        <end position="201"/>
    </location>
</feature>
<gene>
    <name evidence="3" type="ORF">EC844_101289</name>
</gene>
<protein>
    <submittedName>
        <fullName evidence="3">TLP18.3/Psb32/MOLO-1 phosphatase superfamily protein</fullName>
    </submittedName>
</protein>
<organism evidence="3 4">
    <name type="scientific">Acinetobacter calcoaceticus</name>
    <dbReference type="NCBI Taxonomy" id="471"/>
    <lineage>
        <taxon>Bacteria</taxon>
        <taxon>Pseudomonadati</taxon>
        <taxon>Pseudomonadota</taxon>
        <taxon>Gammaproteobacteria</taxon>
        <taxon>Moraxellales</taxon>
        <taxon>Moraxellaceae</taxon>
        <taxon>Acinetobacter</taxon>
        <taxon>Acinetobacter calcoaceticus/baumannii complex</taxon>
    </lineage>
</organism>